<name>A0ABP4JV31_9ACTN</name>
<dbReference type="RefSeq" id="WP_344015375.1">
    <property type="nucleotide sequence ID" value="NZ_BAAAIZ010000085.1"/>
</dbReference>
<gene>
    <name evidence="3" type="ORF">GCM10009601_50020</name>
</gene>
<feature type="region of interest" description="Disordered" evidence="1">
    <location>
        <begin position="358"/>
        <end position="394"/>
    </location>
</feature>
<dbReference type="SUPFAM" id="SSF51905">
    <property type="entry name" value="FAD/NAD(P)-binding domain"/>
    <property type="match status" value="2"/>
</dbReference>
<comment type="caution">
    <text evidence="3">The sequence shown here is derived from an EMBL/GenBank/DDBJ whole genome shotgun (WGS) entry which is preliminary data.</text>
</comment>
<evidence type="ECO:0000259" key="2">
    <source>
        <dbReference type="Pfam" id="PF07992"/>
    </source>
</evidence>
<protein>
    <submittedName>
        <fullName evidence="3">FAD/NAD(P)-binding oxidoreductase</fullName>
    </submittedName>
</protein>
<accession>A0ABP4JV31</accession>
<proteinExistence type="predicted"/>
<dbReference type="InterPro" id="IPR036188">
    <property type="entry name" value="FAD/NAD-bd_sf"/>
</dbReference>
<dbReference type="Gene3D" id="3.50.50.60">
    <property type="entry name" value="FAD/NAD(P)-binding domain"/>
    <property type="match status" value="2"/>
</dbReference>
<organism evidence="3 4">
    <name type="scientific">Streptomyces thermospinosisporus</name>
    <dbReference type="NCBI Taxonomy" id="161482"/>
    <lineage>
        <taxon>Bacteria</taxon>
        <taxon>Bacillati</taxon>
        <taxon>Actinomycetota</taxon>
        <taxon>Actinomycetes</taxon>
        <taxon>Kitasatosporales</taxon>
        <taxon>Streptomycetaceae</taxon>
        <taxon>Streptomyces</taxon>
    </lineage>
</organism>
<dbReference type="InterPro" id="IPR052541">
    <property type="entry name" value="SQRD"/>
</dbReference>
<evidence type="ECO:0000313" key="4">
    <source>
        <dbReference type="Proteomes" id="UP001500973"/>
    </source>
</evidence>
<reference evidence="4" key="1">
    <citation type="journal article" date="2019" name="Int. J. Syst. Evol. Microbiol.">
        <title>The Global Catalogue of Microorganisms (GCM) 10K type strain sequencing project: providing services to taxonomists for standard genome sequencing and annotation.</title>
        <authorList>
            <consortium name="The Broad Institute Genomics Platform"/>
            <consortium name="The Broad Institute Genome Sequencing Center for Infectious Disease"/>
            <person name="Wu L."/>
            <person name="Ma J."/>
        </authorList>
    </citation>
    <scope>NUCLEOTIDE SEQUENCE [LARGE SCALE GENOMIC DNA]</scope>
    <source>
        <strain evidence="4">JCM 11756</strain>
    </source>
</reference>
<keyword evidence="4" id="KW-1185">Reference proteome</keyword>
<feature type="domain" description="FAD/NAD(P)-binding" evidence="2">
    <location>
        <begin position="186"/>
        <end position="309"/>
    </location>
</feature>
<dbReference type="Pfam" id="PF07992">
    <property type="entry name" value="Pyr_redox_2"/>
    <property type="match status" value="2"/>
</dbReference>
<evidence type="ECO:0000256" key="1">
    <source>
        <dbReference type="SAM" id="MobiDB-lite"/>
    </source>
</evidence>
<dbReference type="PANTHER" id="PTHR43755:SF1">
    <property type="entry name" value="FAD-DEPENDENT PYRIDINE NUCLEOTIDE-DISULPHIDE OXIDOREDUCTASE"/>
    <property type="match status" value="1"/>
</dbReference>
<evidence type="ECO:0000313" key="3">
    <source>
        <dbReference type="EMBL" id="GAA1431250.1"/>
    </source>
</evidence>
<sequence>MRRNILVLGAGFGGLSTVRELQKHVAPHDKITLVDRSDSQVQGLSLLWLLRGWRALDQVQLVPTKDALGRAEHVLAEVEQLDLAARQVRTSQGEFPYDALVVALGAELNTGAVPGLDEALTAGVAAHYYTPEAAVDAHTKLKGVTSGKVVFLVTRIPFKCPAAPYEGAMLTSDLLTETGVRDNVSVDVYTPEPQPMPVAGPVVGQGVVQMLQSQKIGFHPGRQVASVDAASREVVFEDGERVSFDLLVFIPPHQAPAPVKEAALSPAGWIPVDAGTLGTMVDGVWALGDVASITLANGKPLPKAAVFAKGQAEAVAAGVARHLGYEQAPEPHFSGDGHCYLEIGAHLAAKGEGNFYHPDGPKIELSEPSEELHRAKELEEQQWLSEWTTGKHDA</sequence>
<dbReference type="PANTHER" id="PTHR43755">
    <property type="match status" value="1"/>
</dbReference>
<feature type="domain" description="FAD/NAD(P)-binding" evidence="2">
    <location>
        <begin position="4"/>
        <end position="121"/>
    </location>
</feature>
<feature type="compositionally biased region" description="Basic and acidic residues" evidence="1">
    <location>
        <begin position="359"/>
        <end position="379"/>
    </location>
</feature>
<dbReference type="EMBL" id="BAAAIZ010000085">
    <property type="protein sequence ID" value="GAA1431250.1"/>
    <property type="molecule type" value="Genomic_DNA"/>
</dbReference>
<dbReference type="Proteomes" id="UP001500973">
    <property type="component" value="Unassembled WGS sequence"/>
</dbReference>
<dbReference type="InterPro" id="IPR023753">
    <property type="entry name" value="FAD/NAD-binding_dom"/>
</dbReference>